<dbReference type="RefSeq" id="WP_159064486.1">
    <property type="nucleotide sequence ID" value="NZ_BDQI01000015.1"/>
</dbReference>
<evidence type="ECO:0000313" key="2">
    <source>
        <dbReference type="Proteomes" id="UP000217446"/>
    </source>
</evidence>
<dbReference type="EMBL" id="BDQI01000015">
    <property type="protein sequence ID" value="GAX54743.1"/>
    <property type="molecule type" value="Genomic_DNA"/>
</dbReference>
<organism evidence="1 2">
    <name type="scientific">Streptomyces olivochromogenes</name>
    <dbReference type="NCBI Taxonomy" id="1963"/>
    <lineage>
        <taxon>Bacteria</taxon>
        <taxon>Bacillati</taxon>
        <taxon>Actinomycetota</taxon>
        <taxon>Actinomycetes</taxon>
        <taxon>Kitasatosporales</taxon>
        <taxon>Streptomycetaceae</taxon>
        <taxon>Streptomyces</taxon>
    </lineage>
</organism>
<keyword evidence="2" id="KW-1185">Reference proteome</keyword>
<evidence type="ECO:0008006" key="3">
    <source>
        <dbReference type="Google" id="ProtNLM"/>
    </source>
</evidence>
<evidence type="ECO:0000313" key="1">
    <source>
        <dbReference type="EMBL" id="GAX54743.1"/>
    </source>
</evidence>
<gene>
    <name evidence="1" type="ORF">SO3561_06296</name>
</gene>
<dbReference type="Proteomes" id="UP000217446">
    <property type="component" value="Unassembled WGS sequence"/>
</dbReference>
<dbReference type="AlphaFoldDB" id="A0A250VKJ9"/>
<name>A0A250VKJ9_STROL</name>
<accession>A0A250VKJ9</accession>
<comment type="caution">
    <text evidence="1">The sequence shown here is derived from an EMBL/GenBank/DDBJ whole genome shotgun (WGS) entry which is preliminary data.</text>
</comment>
<protein>
    <recommendedName>
        <fullName evidence="3">DUF3168 domain-containing protein</fullName>
    </recommendedName>
</protein>
<sequence length="151" mass="16704">MANQFAQAESVAVAWLKSLGLTAVATEVPEDSGSWWSTGFVQVEKTGSVINPHVKLRNNVITCHIWAARQDRNKQNAPYGQANQIGELIVDACFNESYQHWDTVLSASLGSIPVRVINVSLLQDPTKVPSDDAHMAHYVMDIQITWVQKDS</sequence>
<proteinExistence type="predicted"/>
<reference evidence="2" key="1">
    <citation type="submission" date="2017-05" db="EMBL/GenBank/DDBJ databases">
        <title>Streptomyces olivochromogenes NBRC 3561 whole genome shotgun sequence.</title>
        <authorList>
            <person name="Dohra H."/>
            <person name="Kodani S."/>
        </authorList>
    </citation>
    <scope>NUCLEOTIDE SEQUENCE [LARGE SCALE GENOMIC DNA]</scope>
    <source>
        <strain evidence="2">NBRC 3561</strain>
    </source>
</reference>